<organism evidence="2 3">
    <name type="scientific">Phytohabitans suffuscus</name>
    <dbReference type="NCBI Taxonomy" id="624315"/>
    <lineage>
        <taxon>Bacteria</taxon>
        <taxon>Bacillati</taxon>
        <taxon>Actinomycetota</taxon>
        <taxon>Actinomycetes</taxon>
        <taxon>Micromonosporales</taxon>
        <taxon>Micromonosporaceae</taxon>
    </lineage>
</organism>
<dbReference type="Proteomes" id="UP000503011">
    <property type="component" value="Chromosome"/>
</dbReference>
<dbReference type="KEGG" id="psuu:Psuf_041920"/>
<feature type="region of interest" description="Disordered" evidence="1">
    <location>
        <begin position="1"/>
        <end position="23"/>
    </location>
</feature>
<proteinExistence type="predicted"/>
<name>A0A6F8YLI2_9ACTN</name>
<evidence type="ECO:0000313" key="2">
    <source>
        <dbReference type="EMBL" id="BCB86879.1"/>
    </source>
</evidence>
<dbReference type="EMBL" id="AP022871">
    <property type="protein sequence ID" value="BCB86879.1"/>
    <property type="molecule type" value="Genomic_DNA"/>
</dbReference>
<protein>
    <submittedName>
        <fullName evidence="2">Uncharacterized protein</fullName>
    </submittedName>
</protein>
<sequence length="89" mass="9392">MTPISTPRFSKQNTCSTPSSVDSASVRSICASSTVRARDGGSVANEALWSEVKHTTSQRPWAGRATTPSGSVTGRSLKEGNRFSKTTTS</sequence>
<evidence type="ECO:0000313" key="3">
    <source>
        <dbReference type="Proteomes" id="UP000503011"/>
    </source>
</evidence>
<dbReference type="AlphaFoldDB" id="A0A6F8YLI2"/>
<keyword evidence="3" id="KW-1185">Reference proteome</keyword>
<feature type="region of interest" description="Disordered" evidence="1">
    <location>
        <begin position="51"/>
        <end position="89"/>
    </location>
</feature>
<accession>A0A6F8YLI2</accession>
<evidence type="ECO:0000256" key="1">
    <source>
        <dbReference type="SAM" id="MobiDB-lite"/>
    </source>
</evidence>
<reference evidence="2 3" key="1">
    <citation type="submission" date="2020-03" db="EMBL/GenBank/DDBJ databases">
        <title>Whole genome shotgun sequence of Phytohabitans suffuscus NBRC 105367.</title>
        <authorList>
            <person name="Komaki H."/>
            <person name="Tamura T."/>
        </authorList>
    </citation>
    <scope>NUCLEOTIDE SEQUENCE [LARGE SCALE GENOMIC DNA]</scope>
    <source>
        <strain evidence="2 3">NBRC 105367</strain>
    </source>
</reference>
<reference evidence="2 3" key="2">
    <citation type="submission" date="2020-03" db="EMBL/GenBank/DDBJ databases">
        <authorList>
            <person name="Ichikawa N."/>
            <person name="Kimura A."/>
            <person name="Kitahashi Y."/>
            <person name="Uohara A."/>
        </authorList>
    </citation>
    <scope>NUCLEOTIDE SEQUENCE [LARGE SCALE GENOMIC DNA]</scope>
    <source>
        <strain evidence="2 3">NBRC 105367</strain>
    </source>
</reference>
<gene>
    <name evidence="2" type="ORF">Psuf_041920</name>
</gene>